<sequence>MITDDNGIEILPTDRVHVGAVGYGARHADFDRISHIVRMNRTRVVIIDHDGNERAIGGPALSVMRRDGLHGFEHNRIRRRQLDEAVRINGRQLARGTEVSIRGQRGRYRFLYGERTDEGKVVLHFMGGPAGRERLRSFYPERVKTVHRVERTRAVS</sequence>
<dbReference type="KEGG" id="vg:60321603"/>
<organism evidence="2 3">
    <name type="scientific">Mycobacterium phage Aminay</name>
    <dbReference type="NCBI Taxonomy" id="2250291"/>
    <lineage>
        <taxon>Viruses</taxon>
        <taxon>Duplodnaviria</taxon>
        <taxon>Heunggongvirae</taxon>
        <taxon>Uroviricota</taxon>
        <taxon>Caudoviricetes</taxon>
        <taxon>Weiservirinae</taxon>
        <taxon>Aminayvirus</taxon>
        <taxon>Aminayvirus aminay</taxon>
    </lineage>
</organism>
<accession>A0A345KV27</accession>
<feature type="domain" description="DUF7246" evidence="1">
    <location>
        <begin position="84"/>
        <end position="154"/>
    </location>
</feature>
<dbReference type="RefSeq" id="YP_009950191.1">
    <property type="nucleotide sequence ID" value="NC_051588.1"/>
</dbReference>
<evidence type="ECO:0000313" key="2">
    <source>
        <dbReference type="EMBL" id="AXH46879.1"/>
    </source>
</evidence>
<protein>
    <recommendedName>
        <fullName evidence="1">DUF7246 domain-containing protein</fullName>
    </recommendedName>
</protein>
<dbReference type="Proteomes" id="UP000259472">
    <property type="component" value="Segment"/>
</dbReference>
<dbReference type="EMBL" id="MH509442">
    <property type="protein sequence ID" value="AXH46879.1"/>
    <property type="molecule type" value="Genomic_DNA"/>
</dbReference>
<reference evidence="3" key="1">
    <citation type="submission" date="2018-06" db="EMBL/GenBank/DDBJ databases">
        <authorList>
            <person name="Zhirakovskaya E."/>
        </authorList>
    </citation>
    <scope>NUCLEOTIDE SEQUENCE [LARGE SCALE GENOMIC DNA]</scope>
</reference>
<evidence type="ECO:0000313" key="3">
    <source>
        <dbReference type="Proteomes" id="UP000259472"/>
    </source>
</evidence>
<proteinExistence type="predicted"/>
<name>A0A345KV27_9CAUD</name>
<dbReference type="InterPro" id="IPR055670">
    <property type="entry name" value="DUF7246"/>
</dbReference>
<dbReference type="Pfam" id="PF23904">
    <property type="entry name" value="DUF7246"/>
    <property type="match status" value="1"/>
</dbReference>
<keyword evidence="3" id="KW-1185">Reference proteome</keyword>
<evidence type="ECO:0000259" key="1">
    <source>
        <dbReference type="Pfam" id="PF23904"/>
    </source>
</evidence>
<dbReference type="GeneID" id="60321603"/>
<gene>
    <name evidence="2" type="primary">41</name>
    <name evidence="2" type="ORF">SEA_AMINAY_41</name>
</gene>